<organism evidence="1">
    <name type="scientific">marine metagenome</name>
    <dbReference type="NCBI Taxonomy" id="408172"/>
    <lineage>
        <taxon>unclassified sequences</taxon>
        <taxon>metagenomes</taxon>
        <taxon>ecological metagenomes</taxon>
    </lineage>
</organism>
<dbReference type="EMBL" id="UINC01231410">
    <property type="protein sequence ID" value="SVE63929.1"/>
    <property type="molecule type" value="Genomic_DNA"/>
</dbReference>
<sequence length="106" mass="12055">MTKKLEELLDLPEVKEAISKAEQDEIREVEPELADFELKPKEESPIKDLESTNRKLDKIEEALPPVDGLEDIGSEMDNIAGEAMKTYKDLMDLGMNVEARYSGRIF</sequence>
<feature type="non-terminal residue" evidence="1">
    <location>
        <position position="106"/>
    </location>
</feature>
<evidence type="ECO:0000313" key="1">
    <source>
        <dbReference type="EMBL" id="SVE63929.1"/>
    </source>
</evidence>
<name>A0A383F4P4_9ZZZZ</name>
<gene>
    <name evidence="1" type="ORF">METZ01_LOCUS516783</name>
</gene>
<protein>
    <submittedName>
        <fullName evidence="1">Uncharacterized protein</fullName>
    </submittedName>
</protein>
<reference evidence="1" key="1">
    <citation type="submission" date="2018-05" db="EMBL/GenBank/DDBJ databases">
        <authorList>
            <person name="Lanie J.A."/>
            <person name="Ng W.-L."/>
            <person name="Kazmierczak K.M."/>
            <person name="Andrzejewski T.M."/>
            <person name="Davidsen T.M."/>
            <person name="Wayne K.J."/>
            <person name="Tettelin H."/>
            <person name="Glass J.I."/>
            <person name="Rusch D."/>
            <person name="Podicherti R."/>
            <person name="Tsui H.-C.T."/>
            <person name="Winkler M.E."/>
        </authorList>
    </citation>
    <scope>NUCLEOTIDE SEQUENCE</scope>
</reference>
<feature type="non-terminal residue" evidence="1">
    <location>
        <position position="1"/>
    </location>
</feature>
<dbReference type="AlphaFoldDB" id="A0A383F4P4"/>
<accession>A0A383F4P4</accession>
<proteinExistence type="predicted"/>